<dbReference type="Proteomes" id="UP001210925">
    <property type="component" value="Unassembled WGS sequence"/>
</dbReference>
<keyword evidence="2" id="KW-1185">Reference proteome</keyword>
<sequence>MIRPLSSYITNQELCDDLHALLHQSIGYHQIGDYDMQRQLLSDCFKIGKKYKVFHPDNFNHNNQLSIDDLVSLLSISTPQLNEYEITERFSLYCYIFQIDTYCSMSEGEGFVIDHSQYPNIAPFNNPKVNIVEFQSIRKSEHHLWDKEWKPIFDLIKETTCLIPQYLPDAVYKAKNQMQLMKSYRTIIDFSRRKKYEQLESDGQVRREYHLFLLNSMSSIQQDFAIINSLVPFVYGQLPVVKQPTNLQNIRDNYMKLCGILVGFCYTHLSGVLNHDATFYSLELNGIEMFSNLDIFLAVFNAVVYMIQFADFVESPLPNPLFGNVMMAYFIQCIASSTIYAINNSVVDPSIKDNVTNGCFVVLKMLGKIGTIWPLANQYRAGLEKMLSTFQ</sequence>
<name>A0AAD5U9R5_9FUNG</name>
<evidence type="ECO:0000313" key="1">
    <source>
        <dbReference type="EMBL" id="KAJ3251431.1"/>
    </source>
</evidence>
<dbReference type="EMBL" id="JADGKB010000183">
    <property type="protein sequence ID" value="KAJ3251431.1"/>
    <property type="molecule type" value="Genomic_DNA"/>
</dbReference>
<comment type="caution">
    <text evidence="1">The sequence shown here is derived from an EMBL/GenBank/DDBJ whole genome shotgun (WGS) entry which is preliminary data.</text>
</comment>
<proteinExistence type="predicted"/>
<reference evidence="1" key="1">
    <citation type="submission" date="2020-05" db="EMBL/GenBank/DDBJ databases">
        <title>Phylogenomic resolution of chytrid fungi.</title>
        <authorList>
            <person name="Stajich J.E."/>
            <person name="Amses K."/>
            <person name="Simmons R."/>
            <person name="Seto K."/>
            <person name="Myers J."/>
            <person name="Bonds A."/>
            <person name="Quandt C.A."/>
            <person name="Barry K."/>
            <person name="Liu P."/>
            <person name="Grigoriev I."/>
            <person name="Longcore J.E."/>
            <person name="James T.Y."/>
        </authorList>
    </citation>
    <scope>NUCLEOTIDE SEQUENCE</scope>
    <source>
        <strain evidence="1">PLAUS21</strain>
    </source>
</reference>
<organism evidence="1 2">
    <name type="scientific">Boothiomyces macroporosus</name>
    <dbReference type="NCBI Taxonomy" id="261099"/>
    <lineage>
        <taxon>Eukaryota</taxon>
        <taxon>Fungi</taxon>
        <taxon>Fungi incertae sedis</taxon>
        <taxon>Chytridiomycota</taxon>
        <taxon>Chytridiomycota incertae sedis</taxon>
        <taxon>Chytridiomycetes</taxon>
        <taxon>Rhizophydiales</taxon>
        <taxon>Terramycetaceae</taxon>
        <taxon>Boothiomyces</taxon>
    </lineage>
</organism>
<gene>
    <name evidence="1" type="ORF">HK103_002411</name>
</gene>
<dbReference type="AlphaFoldDB" id="A0AAD5U9R5"/>
<evidence type="ECO:0000313" key="2">
    <source>
        <dbReference type="Proteomes" id="UP001210925"/>
    </source>
</evidence>
<protein>
    <submittedName>
        <fullName evidence="1">Uncharacterized protein</fullName>
    </submittedName>
</protein>
<accession>A0AAD5U9R5</accession>